<reference evidence="1" key="4">
    <citation type="submission" date="2023-01" db="EMBL/GenBank/DDBJ databases">
        <title>Draft genome sequence of Methylobacterium brachythecii strain NBRC 107710.</title>
        <authorList>
            <person name="Sun Q."/>
            <person name="Mori K."/>
        </authorList>
    </citation>
    <scope>NUCLEOTIDE SEQUENCE</scope>
    <source>
        <strain evidence="1">NBRC 107710</strain>
    </source>
</reference>
<accession>A0A7W6F5D2</accession>
<keyword evidence="4" id="KW-1185">Reference proteome</keyword>
<dbReference type="EMBL" id="BSPG01000013">
    <property type="protein sequence ID" value="GLS44594.1"/>
    <property type="molecule type" value="Genomic_DNA"/>
</dbReference>
<reference evidence="1" key="1">
    <citation type="journal article" date="2014" name="Int. J. Syst. Evol. Microbiol.">
        <title>Complete genome of a new Firmicutes species belonging to the dominant human colonic microbiota ('Ruminococcus bicirculans') reveals two chromosomes and a selective capacity to utilize plant glucans.</title>
        <authorList>
            <consortium name="NISC Comparative Sequencing Program"/>
            <person name="Wegmann U."/>
            <person name="Louis P."/>
            <person name="Goesmann A."/>
            <person name="Henrissat B."/>
            <person name="Duncan S.H."/>
            <person name="Flint H.J."/>
        </authorList>
    </citation>
    <scope>NUCLEOTIDE SEQUENCE</scope>
    <source>
        <strain evidence="1">NBRC 107710</strain>
    </source>
</reference>
<evidence type="ECO:0000313" key="3">
    <source>
        <dbReference type="Proteomes" id="UP000517759"/>
    </source>
</evidence>
<gene>
    <name evidence="1" type="ORF">GCM10007884_25820</name>
    <name evidence="2" type="ORF">GGR33_000702</name>
</gene>
<dbReference type="Proteomes" id="UP000517759">
    <property type="component" value="Unassembled WGS sequence"/>
</dbReference>
<evidence type="ECO:0000313" key="4">
    <source>
        <dbReference type="Proteomes" id="UP001156881"/>
    </source>
</evidence>
<reference evidence="2 3" key="3">
    <citation type="submission" date="2020-08" db="EMBL/GenBank/DDBJ databases">
        <title>Genomic Encyclopedia of Type Strains, Phase IV (KMG-IV): sequencing the most valuable type-strain genomes for metagenomic binning, comparative biology and taxonomic classification.</title>
        <authorList>
            <person name="Goeker M."/>
        </authorList>
    </citation>
    <scope>NUCLEOTIDE SEQUENCE [LARGE SCALE GENOMIC DNA]</scope>
    <source>
        <strain evidence="2 3">DSM 24105</strain>
    </source>
</reference>
<dbReference type="EMBL" id="JACIDN010000001">
    <property type="protein sequence ID" value="MBB3901222.1"/>
    <property type="molecule type" value="Genomic_DNA"/>
</dbReference>
<dbReference type="Proteomes" id="UP001156881">
    <property type="component" value="Unassembled WGS sequence"/>
</dbReference>
<evidence type="ECO:0000313" key="1">
    <source>
        <dbReference type="EMBL" id="GLS44594.1"/>
    </source>
</evidence>
<organism evidence="2 3">
    <name type="scientific">Methylobacterium brachythecii</name>
    <dbReference type="NCBI Taxonomy" id="1176177"/>
    <lineage>
        <taxon>Bacteria</taxon>
        <taxon>Pseudomonadati</taxon>
        <taxon>Pseudomonadota</taxon>
        <taxon>Alphaproteobacteria</taxon>
        <taxon>Hyphomicrobiales</taxon>
        <taxon>Methylobacteriaceae</taxon>
        <taxon>Methylobacterium</taxon>
    </lineage>
</organism>
<name>A0A7W6F5D2_9HYPH</name>
<comment type="caution">
    <text evidence="2">The sequence shown here is derived from an EMBL/GenBank/DDBJ whole genome shotgun (WGS) entry which is preliminary data.</text>
</comment>
<proteinExistence type="predicted"/>
<dbReference type="RefSeq" id="WP_233382247.1">
    <property type="nucleotide sequence ID" value="NZ_BSPG01000013.1"/>
</dbReference>
<dbReference type="AlphaFoldDB" id="A0A7W6F5D2"/>
<protein>
    <submittedName>
        <fullName evidence="2">Uncharacterized protein</fullName>
    </submittedName>
</protein>
<sequence length="103" mass="11146">MSSFTLDERVRLSIALGLTAGYGDPALHRRQEKAACRLGMTGAEIDAARHGRSFDMRTSAALALALASASGDRDRVRIERARARRFGIAEAVCDEIEELAARA</sequence>
<evidence type="ECO:0000313" key="2">
    <source>
        <dbReference type="EMBL" id="MBB3901222.1"/>
    </source>
</evidence>
<reference evidence="4" key="2">
    <citation type="journal article" date="2019" name="Int. J. Syst. Evol. Microbiol.">
        <title>The Global Catalogue of Microorganisms (GCM) 10K type strain sequencing project: providing services to taxonomists for standard genome sequencing and annotation.</title>
        <authorList>
            <consortium name="The Broad Institute Genomics Platform"/>
            <consortium name="The Broad Institute Genome Sequencing Center for Infectious Disease"/>
            <person name="Wu L."/>
            <person name="Ma J."/>
        </authorList>
    </citation>
    <scope>NUCLEOTIDE SEQUENCE [LARGE SCALE GENOMIC DNA]</scope>
    <source>
        <strain evidence="4">NBRC 107710</strain>
    </source>
</reference>